<dbReference type="RefSeq" id="WP_084012816.1">
    <property type="nucleotide sequence ID" value="NZ_JBGBYW010000002.1"/>
</dbReference>
<protein>
    <submittedName>
        <fullName evidence="3">NAD(P)-dependent oxidoreductase</fullName>
    </submittedName>
</protein>
<dbReference type="InterPro" id="IPR006115">
    <property type="entry name" value="6PGDH_NADP-bd"/>
</dbReference>
<evidence type="ECO:0000313" key="3">
    <source>
        <dbReference type="EMBL" id="UOE21470.1"/>
    </source>
</evidence>
<dbReference type="InterPro" id="IPR036291">
    <property type="entry name" value="NAD(P)-bd_dom_sf"/>
</dbReference>
<dbReference type="EMBL" id="CP063196">
    <property type="protein sequence ID" value="UOE21470.1"/>
    <property type="molecule type" value="Genomic_DNA"/>
</dbReference>
<accession>A0AA97M0C4</accession>
<dbReference type="SUPFAM" id="SSF51735">
    <property type="entry name" value="NAD(P)-binding Rossmann-fold domains"/>
    <property type="match status" value="1"/>
</dbReference>
<dbReference type="Pfam" id="PF03446">
    <property type="entry name" value="NAD_binding_2"/>
    <property type="match status" value="1"/>
</dbReference>
<dbReference type="GO" id="GO:0050661">
    <property type="term" value="F:NADP binding"/>
    <property type="evidence" value="ECO:0007669"/>
    <property type="project" value="InterPro"/>
</dbReference>
<dbReference type="InterPro" id="IPR008927">
    <property type="entry name" value="6-PGluconate_DH-like_C_sf"/>
</dbReference>
<dbReference type="Gene3D" id="1.10.1040.10">
    <property type="entry name" value="N-(1-d-carboxylethyl)-l-norvaline Dehydrogenase, domain 2"/>
    <property type="match status" value="1"/>
</dbReference>
<feature type="domain" description="6-phosphogluconate dehydrogenase NADP-binding" evidence="1">
    <location>
        <begin position="12"/>
        <end position="158"/>
    </location>
</feature>
<dbReference type="KEGG" id="thao:NI17_010385"/>
<dbReference type="PANTHER" id="PTHR43580:SF2">
    <property type="entry name" value="CYTOKINE-LIKE NUCLEAR FACTOR N-PAC"/>
    <property type="match status" value="1"/>
</dbReference>
<evidence type="ECO:0000259" key="1">
    <source>
        <dbReference type="Pfam" id="PF03446"/>
    </source>
</evidence>
<dbReference type="PANTHER" id="PTHR43580">
    <property type="entry name" value="OXIDOREDUCTASE GLYR1-RELATED"/>
    <property type="match status" value="1"/>
</dbReference>
<dbReference type="SUPFAM" id="SSF48179">
    <property type="entry name" value="6-phosphogluconate dehydrogenase C-terminal domain-like"/>
    <property type="match status" value="1"/>
</dbReference>
<name>A0AA97M0C4_9ACTN</name>
<dbReference type="Pfam" id="PF09130">
    <property type="entry name" value="DUF1932"/>
    <property type="match status" value="1"/>
</dbReference>
<evidence type="ECO:0000259" key="2">
    <source>
        <dbReference type="Pfam" id="PF09130"/>
    </source>
</evidence>
<reference evidence="3" key="1">
    <citation type="submission" date="2020-10" db="EMBL/GenBank/DDBJ databases">
        <title>De novo genome project of the cellulose decomposer Thermobifida halotolerans type strain.</title>
        <authorList>
            <person name="Nagy I."/>
            <person name="Horvath B."/>
            <person name="Kukolya J."/>
            <person name="Nagy I."/>
            <person name="Orsini M."/>
        </authorList>
    </citation>
    <scope>NUCLEOTIDE SEQUENCE</scope>
    <source>
        <strain evidence="3">DSM 44931</strain>
    </source>
</reference>
<proteinExistence type="predicted"/>
<feature type="domain" description="Phosphogluconate dehydrogenase NAD-binding putative C-terminal" evidence="2">
    <location>
        <begin position="194"/>
        <end position="259"/>
    </location>
</feature>
<dbReference type="AlphaFoldDB" id="A0AA97M0C4"/>
<keyword evidence="4" id="KW-1185">Reference proteome</keyword>
<dbReference type="InterPro" id="IPR015814">
    <property type="entry name" value="Pgluconate_DH_NAD-bd_C"/>
</dbReference>
<organism evidence="3 4">
    <name type="scientific">Thermobifida halotolerans</name>
    <dbReference type="NCBI Taxonomy" id="483545"/>
    <lineage>
        <taxon>Bacteria</taxon>
        <taxon>Bacillati</taxon>
        <taxon>Actinomycetota</taxon>
        <taxon>Actinomycetes</taxon>
        <taxon>Streptosporangiales</taxon>
        <taxon>Nocardiopsidaceae</taxon>
        <taxon>Thermobifida</taxon>
    </lineage>
</organism>
<gene>
    <name evidence="3" type="ORF">NI17_010385</name>
</gene>
<dbReference type="InterPro" id="IPR051265">
    <property type="entry name" value="HIBADH-related_NP60_sf"/>
</dbReference>
<dbReference type="Gene3D" id="3.40.50.720">
    <property type="entry name" value="NAD(P)-binding Rossmann-like Domain"/>
    <property type="match status" value="1"/>
</dbReference>
<dbReference type="Proteomes" id="UP000265719">
    <property type="component" value="Chromosome"/>
</dbReference>
<sequence>MTASPTVALLHPGQMGASVGRELVAAGTRVLWCPTGRSDASAQRADQAGLEAVADLRSLLEQSSMVISLCPPAAAEATADTVREAGFSGVFVEANAISPERAARIGATMTAQGVQIVDGCVIGPPPGGSVATHLYLSGPEEKAAAVARLFTGTAVTVITIEGSVGKASALKMAYGSYQKATCALASVAQALGRAHGVDTYLTSEARRLAKSPLAMPERLPDVAAKAWRWAPEMLEAAATLRDASLPSALAEAAASVLALWEQDKDHSDLPLADVLDHLFTRQPITAVDENGTSASD</sequence>
<dbReference type="InterPro" id="IPR013328">
    <property type="entry name" value="6PGD_dom2"/>
</dbReference>
<evidence type="ECO:0000313" key="4">
    <source>
        <dbReference type="Proteomes" id="UP000265719"/>
    </source>
</evidence>